<protein>
    <submittedName>
        <fullName evidence="1">Uncharacterized protein</fullName>
    </submittedName>
</protein>
<name>A0A0A9BMY6_ARUDO</name>
<dbReference type="EMBL" id="GBRH01232551">
    <property type="protein sequence ID" value="JAD65344.1"/>
    <property type="molecule type" value="Transcribed_RNA"/>
</dbReference>
<sequence length="40" mass="4273">MAAAAMLPGALGHLFQCCLRYYGNSTCTTGSPLITSYFKL</sequence>
<dbReference type="AlphaFoldDB" id="A0A0A9BMY6"/>
<reference evidence="1" key="2">
    <citation type="journal article" date="2015" name="Data Brief">
        <title>Shoot transcriptome of the giant reed, Arundo donax.</title>
        <authorList>
            <person name="Barrero R.A."/>
            <person name="Guerrero F.D."/>
            <person name="Moolhuijzen P."/>
            <person name="Goolsby J.A."/>
            <person name="Tidwell J."/>
            <person name="Bellgard S.E."/>
            <person name="Bellgard M.I."/>
        </authorList>
    </citation>
    <scope>NUCLEOTIDE SEQUENCE</scope>
    <source>
        <tissue evidence="1">Shoot tissue taken approximately 20 cm above the soil surface</tissue>
    </source>
</reference>
<accession>A0A0A9BMY6</accession>
<organism evidence="1">
    <name type="scientific">Arundo donax</name>
    <name type="common">Giant reed</name>
    <name type="synonym">Donax arundinaceus</name>
    <dbReference type="NCBI Taxonomy" id="35708"/>
    <lineage>
        <taxon>Eukaryota</taxon>
        <taxon>Viridiplantae</taxon>
        <taxon>Streptophyta</taxon>
        <taxon>Embryophyta</taxon>
        <taxon>Tracheophyta</taxon>
        <taxon>Spermatophyta</taxon>
        <taxon>Magnoliopsida</taxon>
        <taxon>Liliopsida</taxon>
        <taxon>Poales</taxon>
        <taxon>Poaceae</taxon>
        <taxon>PACMAD clade</taxon>
        <taxon>Arundinoideae</taxon>
        <taxon>Arundineae</taxon>
        <taxon>Arundo</taxon>
    </lineage>
</organism>
<proteinExistence type="predicted"/>
<evidence type="ECO:0000313" key="1">
    <source>
        <dbReference type="EMBL" id="JAD65344.1"/>
    </source>
</evidence>
<reference evidence="1" key="1">
    <citation type="submission" date="2014-09" db="EMBL/GenBank/DDBJ databases">
        <authorList>
            <person name="Magalhaes I.L.F."/>
            <person name="Oliveira U."/>
            <person name="Santos F.R."/>
            <person name="Vidigal T.H.D.A."/>
            <person name="Brescovit A.D."/>
            <person name="Santos A.J."/>
        </authorList>
    </citation>
    <scope>NUCLEOTIDE SEQUENCE</scope>
    <source>
        <tissue evidence="1">Shoot tissue taken approximately 20 cm above the soil surface</tissue>
    </source>
</reference>